<dbReference type="PIRSF" id="PIRSF004985">
    <property type="entry name" value="Hlld_jn_rslvs_ar"/>
    <property type="match status" value="1"/>
</dbReference>
<evidence type="ECO:0000256" key="11">
    <source>
        <dbReference type="ARBA" id="ARBA00029354"/>
    </source>
</evidence>
<evidence type="ECO:0000256" key="5">
    <source>
        <dbReference type="ARBA" id="ARBA00022763"/>
    </source>
</evidence>
<protein>
    <submittedName>
        <fullName evidence="12">Holliday junction-type resolvase</fullName>
    </submittedName>
</protein>
<evidence type="ECO:0000256" key="6">
    <source>
        <dbReference type="ARBA" id="ARBA00022801"/>
    </source>
</evidence>
<dbReference type="InterPro" id="IPR011856">
    <property type="entry name" value="tRNA_endonuc-like_dom_sf"/>
</dbReference>
<evidence type="ECO:0000313" key="12">
    <source>
        <dbReference type="EMBL" id="ELZ18703.1"/>
    </source>
</evidence>
<keyword evidence="10" id="KW-0234">DNA repair</keyword>
<accession>M0C7V0</accession>
<dbReference type="SUPFAM" id="SSF52980">
    <property type="entry name" value="Restriction endonuclease-like"/>
    <property type="match status" value="1"/>
</dbReference>
<dbReference type="RefSeq" id="WP_008013817.1">
    <property type="nucleotide sequence ID" value="NZ_AOIT01000052.1"/>
</dbReference>
<evidence type="ECO:0000256" key="3">
    <source>
        <dbReference type="ARBA" id="ARBA00022723"/>
    </source>
</evidence>
<gene>
    <name evidence="12" type="ORF">C476_13428</name>
</gene>
<dbReference type="CDD" id="cd00523">
    <property type="entry name" value="Holliday_junction_resolvase"/>
    <property type="match status" value="1"/>
</dbReference>
<evidence type="ECO:0000256" key="7">
    <source>
        <dbReference type="ARBA" id="ARBA00022842"/>
    </source>
</evidence>
<keyword evidence="8" id="KW-0238">DNA-binding</keyword>
<comment type="catalytic activity">
    <reaction evidence="11">
        <text>Endonucleolytic cleavage at a junction such as a reciprocal single-stranded crossover between two homologous DNA duplexes (Holliday junction).</text>
        <dbReference type="EC" id="3.1.21.10"/>
    </reaction>
</comment>
<organism evidence="12 13">
    <name type="scientific">Natrinema limicola JCM 13563</name>
    <dbReference type="NCBI Taxonomy" id="1230457"/>
    <lineage>
        <taxon>Archaea</taxon>
        <taxon>Methanobacteriati</taxon>
        <taxon>Methanobacteriota</taxon>
        <taxon>Stenosarchaea group</taxon>
        <taxon>Halobacteria</taxon>
        <taxon>Halobacteriales</taxon>
        <taxon>Natrialbaceae</taxon>
        <taxon>Natrinema</taxon>
    </lineage>
</organism>
<sequence>MSQSKGYQRERELVNLFDQSGYAATRVPNSGGGTQRPLPDVLAGDGTIQYAIEAKARKNGVIYLTGSEVEDLVCFSLKFGARPRIGIRFDYEDWFFFHPGDLHMTDGGNYRVKRETAVEYGTSFDDLCSQTPEFVSATNK</sequence>
<evidence type="ECO:0000256" key="9">
    <source>
        <dbReference type="ARBA" id="ARBA00023172"/>
    </source>
</evidence>
<keyword evidence="13" id="KW-1185">Reference proteome</keyword>
<evidence type="ECO:0000313" key="13">
    <source>
        <dbReference type="Proteomes" id="UP000011615"/>
    </source>
</evidence>
<dbReference type="AlphaFoldDB" id="M0C7V0"/>
<dbReference type="STRING" id="1230457.C476_13428"/>
<proteinExistence type="predicted"/>
<keyword evidence="6" id="KW-0378">Hydrolase</keyword>
<keyword evidence="5" id="KW-0227">DNA damage</keyword>
<evidence type="ECO:0000256" key="1">
    <source>
        <dbReference type="ARBA" id="ARBA00001946"/>
    </source>
</evidence>
<dbReference type="GO" id="GO:0046872">
    <property type="term" value="F:metal ion binding"/>
    <property type="evidence" value="ECO:0007669"/>
    <property type="project" value="UniProtKB-KW"/>
</dbReference>
<evidence type="ECO:0000256" key="4">
    <source>
        <dbReference type="ARBA" id="ARBA00022759"/>
    </source>
</evidence>
<dbReference type="GO" id="GO:0003677">
    <property type="term" value="F:DNA binding"/>
    <property type="evidence" value="ECO:0007669"/>
    <property type="project" value="UniProtKB-KW"/>
</dbReference>
<dbReference type="Proteomes" id="UP000011615">
    <property type="component" value="Unassembled WGS sequence"/>
</dbReference>
<comment type="cofactor">
    <cofactor evidence="1">
        <name>Mg(2+)</name>
        <dbReference type="ChEBI" id="CHEBI:18420"/>
    </cofactor>
</comment>
<dbReference type="InterPro" id="IPR011335">
    <property type="entry name" value="Restrct_endonuc-II-like"/>
</dbReference>
<dbReference type="eggNOG" id="arCOG00919">
    <property type="taxonomic scope" value="Archaea"/>
</dbReference>
<dbReference type="Gene3D" id="3.40.1350.10">
    <property type="match status" value="1"/>
</dbReference>
<evidence type="ECO:0000256" key="2">
    <source>
        <dbReference type="ARBA" id="ARBA00022722"/>
    </source>
</evidence>
<dbReference type="Pfam" id="PF01870">
    <property type="entry name" value="Hjc"/>
    <property type="match status" value="1"/>
</dbReference>
<reference evidence="12 13" key="1">
    <citation type="journal article" date="2014" name="PLoS Genet.">
        <title>Phylogenetically driven sequencing of extremely halophilic archaea reveals strategies for static and dynamic osmo-response.</title>
        <authorList>
            <person name="Becker E.A."/>
            <person name="Seitzer P.M."/>
            <person name="Tritt A."/>
            <person name="Larsen D."/>
            <person name="Krusor M."/>
            <person name="Yao A.I."/>
            <person name="Wu D."/>
            <person name="Madern D."/>
            <person name="Eisen J.A."/>
            <person name="Darling A.E."/>
            <person name="Facciotti M.T."/>
        </authorList>
    </citation>
    <scope>NUCLEOTIDE SEQUENCE [LARGE SCALE GENOMIC DNA]</scope>
    <source>
        <strain evidence="12 13">JCM 13563</strain>
    </source>
</reference>
<name>M0C7V0_9EURY</name>
<keyword evidence="9" id="KW-0233">DNA recombination</keyword>
<dbReference type="EMBL" id="AOIT01000052">
    <property type="protein sequence ID" value="ELZ18703.1"/>
    <property type="molecule type" value="Genomic_DNA"/>
</dbReference>
<dbReference type="GO" id="GO:0006281">
    <property type="term" value="P:DNA repair"/>
    <property type="evidence" value="ECO:0007669"/>
    <property type="project" value="UniProtKB-KW"/>
</dbReference>
<dbReference type="GO" id="GO:0006310">
    <property type="term" value="P:DNA recombination"/>
    <property type="evidence" value="ECO:0007669"/>
    <property type="project" value="UniProtKB-KW"/>
</dbReference>
<dbReference type="PANTHER" id="PTHR39651:SF1">
    <property type="entry name" value="HOLLIDAY JUNCTION RESOLVASE HJC"/>
    <property type="match status" value="1"/>
</dbReference>
<dbReference type="OrthoDB" id="34330at2157"/>
<evidence type="ECO:0000256" key="8">
    <source>
        <dbReference type="ARBA" id="ARBA00023125"/>
    </source>
</evidence>
<dbReference type="NCBIfam" id="NF040854">
    <property type="entry name" value="Hol_resolv_Hjc"/>
    <property type="match status" value="1"/>
</dbReference>
<keyword evidence="2" id="KW-0540">Nuclease</keyword>
<evidence type="ECO:0000256" key="10">
    <source>
        <dbReference type="ARBA" id="ARBA00023204"/>
    </source>
</evidence>
<keyword evidence="3" id="KW-0479">Metal-binding</keyword>
<keyword evidence="4" id="KW-0255">Endonuclease</keyword>
<dbReference type="InterPro" id="IPR002732">
    <property type="entry name" value="Hjc"/>
</dbReference>
<dbReference type="GO" id="GO:0008821">
    <property type="term" value="F:crossover junction DNA endonuclease activity"/>
    <property type="evidence" value="ECO:0007669"/>
    <property type="project" value="UniProtKB-EC"/>
</dbReference>
<keyword evidence="7" id="KW-0460">Magnesium</keyword>
<comment type="caution">
    <text evidence="12">The sequence shown here is derived from an EMBL/GenBank/DDBJ whole genome shotgun (WGS) entry which is preliminary data.</text>
</comment>
<dbReference type="InterPro" id="IPR014428">
    <property type="entry name" value="Hjc_arc"/>
</dbReference>
<dbReference type="PANTHER" id="PTHR39651">
    <property type="entry name" value="HOLLIDAY JUNCTION RESOLVASE HJC"/>
    <property type="match status" value="1"/>
</dbReference>